<dbReference type="Pfam" id="PF00512">
    <property type="entry name" value="HisKA"/>
    <property type="match status" value="1"/>
</dbReference>
<dbReference type="SUPFAM" id="SSF55785">
    <property type="entry name" value="PYP-like sensor domain (PAS domain)"/>
    <property type="match status" value="1"/>
</dbReference>
<evidence type="ECO:0000259" key="4">
    <source>
        <dbReference type="PROSITE" id="PS50109"/>
    </source>
</evidence>
<keyword evidence="3" id="KW-0597">Phosphoprotein</keyword>
<dbReference type="CDD" id="cd00082">
    <property type="entry name" value="HisKA"/>
    <property type="match status" value="1"/>
</dbReference>
<dbReference type="SMART" id="SM00388">
    <property type="entry name" value="HisKA"/>
    <property type="match status" value="1"/>
</dbReference>
<evidence type="ECO:0000313" key="5">
    <source>
        <dbReference type="EMBL" id="MBI5248660.1"/>
    </source>
</evidence>
<dbReference type="PANTHER" id="PTHR43065:SF42">
    <property type="entry name" value="TWO-COMPONENT SENSOR PPRA"/>
    <property type="match status" value="1"/>
</dbReference>
<dbReference type="InterPro" id="IPR035965">
    <property type="entry name" value="PAS-like_dom_sf"/>
</dbReference>
<evidence type="ECO:0000256" key="2">
    <source>
        <dbReference type="ARBA" id="ARBA00012438"/>
    </source>
</evidence>
<dbReference type="PROSITE" id="PS50109">
    <property type="entry name" value="HIS_KIN"/>
    <property type="match status" value="1"/>
</dbReference>
<reference evidence="5" key="1">
    <citation type="submission" date="2020-07" db="EMBL/GenBank/DDBJ databases">
        <title>Huge and variable diversity of episymbiotic CPR bacteria and DPANN archaea in groundwater ecosystems.</title>
        <authorList>
            <person name="He C.Y."/>
            <person name="Keren R."/>
            <person name="Whittaker M."/>
            <person name="Farag I.F."/>
            <person name="Doudna J."/>
            <person name="Cate J.H.D."/>
            <person name="Banfield J.F."/>
        </authorList>
    </citation>
    <scope>NUCLEOTIDE SEQUENCE</scope>
    <source>
        <strain evidence="5">NC_groundwater_1664_Pr3_B-0.1um_52_9</strain>
    </source>
</reference>
<dbReference type="InterPro" id="IPR003594">
    <property type="entry name" value="HATPase_dom"/>
</dbReference>
<comment type="catalytic activity">
    <reaction evidence="1">
        <text>ATP + protein L-histidine = ADP + protein N-phospho-L-histidine.</text>
        <dbReference type="EC" id="2.7.13.3"/>
    </reaction>
</comment>
<dbReference type="EMBL" id="JACRDE010000123">
    <property type="protein sequence ID" value="MBI5248660.1"/>
    <property type="molecule type" value="Genomic_DNA"/>
</dbReference>
<dbReference type="SUPFAM" id="SSF47384">
    <property type="entry name" value="Homodimeric domain of signal transducing histidine kinase"/>
    <property type="match status" value="1"/>
</dbReference>
<dbReference type="Gene3D" id="1.10.287.130">
    <property type="match status" value="1"/>
</dbReference>
<dbReference type="Gene3D" id="3.30.565.10">
    <property type="entry name" value="Histidine kinase-like ATPase, C-terminal domain"/>
    <property type="match status" value="1"/>
</dbReference>
<dbReference type="InterPro" id="IPR003661">
    <property type="entry name" value="HisK_dim/P_dom"/>
</dbReference>
<dbReference type="SMART" id="SM00387">
    <property type="entry name" value="HATPase_c"/>
    <property type="match status" value="1"/>
</dbReference>
<accession>A0A9D6UYC0</accession>
<dbReference type="InterPro" id="IPR036097">
    <property type="entry name" value="HisK_dim/P_sf"/>
</dbReference>
<comment type="caution">
    <text evidence="5">The sequence shown here is derived from an EMBL/GenBank/DDBJ whole genome shotgun (WGS) entry which is preliminary data.</text>
</comment>
<evidence type="ECO:0000256" key="3">
    <source>
        <dbReference type="ARBA" id="ARBA00022553"/>
    </source>
</evidence>
<gene>
    <name evidence="5" type="ORF">HY912_04130</name>
</gene>
<dbReference type="Pfam" id="PF02518">
    <property type="entry name" value="HATPase_c"/>
    <property type="match status" value="1"/>
</dbReference>
<feature type="domain" description="Histidine kinase" evidence="4">
    <location>
        <begin position="294"/>
        <end position="512"/>
    </location>
</feature>
<sequence>MKPQTRSKKRPVKQSAKETLKALIIGDTLESRDIADILDSLTPLGFNLNLACVVRSDKKKPPPKTADKDLDFTVCHDYEAIIREQPPDVVILTSHDRKLHKRLLQILPSHTQIMDPFALEAFQALKQVSGQLGTAENRLRSVEMIKEVLMAGSGVSILVIDEDFKVLDINNAILSRTKMSKKGCIGRACHWVIHRRIEPCESIGCPASQVLMTDRSTHVVREEKKNDDSSRYFTVSAYPLGEDERGKKCVLMVWKDVTRGFEPVLDRQARSMKHNFSHILHHDKMVALGKLAAAAVHDINNPIQGILTFAKLMRASLDTGSLSPDQIEKFRTYLDLIAIESSRCGDIMRSLLSFARLGTLEKSPVDLNSLLDEILLLIGNRMELQCITCRRELAKNLLPIWGDRNQVKQALLNLVLNSVEAMPNGGEITIEASLQTHSDHMQIQISDTGTGIPRSLQANIFEPFVTTKEFGKGTGLGLSVVYGIITQHGGTIELQRDEVHGTTFVVTLPVYLKDTHHMPDPHCS</sequence>
<dbReference type="Pfam" id="PF13426">
    <property type="entry name" value="PAS_9"/>
    <property type="match status" value="1"/>
</dbReference>
<dbReference type="EC" id="2.7.13.3" evidence="2"/>
<dbReference type="InterPro" id="IPR000014">
    <property type="entry name" value="PAS"/>
</dbReference>
<evidence type="ECO:0000256" key="1">
    <source>
        <dbReference type="ARBA" id="ARBA00000085"/>
    </source>
</evidence>
<dbReference type="InterPro" id="IPR036890">
    <property type="entry name" value="HATPase_C_sf"/>
</dbReference>
<proteinExistence type="predicted"/>
<dbReference type="SUPFAM" id="SSF55874">
    <property type="entry name" value="ATPase domain of HSP90 chaperone/DNA topoisomerase II/histidine kinase"/>
    <property type="match status" value="1"/>
</dbReference>
<evidence type="ECO:0000313" key="6">
    <source>
        <dbReference type="Proteomes" id="UP000807825"/>
    </source>
</evidence>
<dbReference type="PANTHER" id="PTHR43065">
    <property type="entry name" value="SENSOR HISTIDINE KINASE"/>
    <property type="match status" value="1"/>
</dbReference>
<dbReference type="PRINTS" id="PR00344">
    <property type="entry name" value="BCTRLSENSOR"/>
</dbReference>
<dbReference type="Gene3D" id="3.30.450.20">
    <property type="entry name" value="PAS domain"/>
    <property type="match status" value="1"/>
</dbReference>
<dbReference type="InterPro" id="IPR005467">
    <property type="entry name" value="His_kinase_dom"/>
</dbReference>
<name>A0A9D6UYC0_9BACT</name>
<dbReference type="AlphaFoldDB" id="A0A9D6UYC0"/>
<dbReference type="InterPro" id="IPR004358">
    <property type="entry name" value="Sig_transdc_His_kin-like_C"/>
</dbReference>
<dbReference type="Proteomes" id="UP000807825">
    <property type="component" value="Unassembled WGS sequence"/>
</dbReference>
<dbReference type="GO" id="GO:0000155">
    <property type="term" value="F:phosphorelay sensor kinase activity"/>
    <property type="evidence" value="ECO:0007669"/>
    <property type="project" value="InterPro"/>
</dbReference>
<organism evidence="5 6">
    <name type="scientific">Desulfomonile tiedjei</name>
    <dbReference type="NCBI Taxonomy" id="2358"/>
    <lineage>
        <taxon>Bacteria</taxon>
        <taxon>Pseudomonadati</taxon>
        <taxon>Thermodesulfobacteriota</taxon>
        <taxon>Desulfomonilia</taxon>
        <taxon>Desulfomonilales</taxon>
        <taxon>Desulfomonilaceae</taxon>
        <taxon>Desulfomonile</taxon>
    </lineage>
</organism>
<protein>
    <recommendedName>
        <fullName evidence="2">histidine kinase</fullName>
        <ecNumber evidence="2">2.7.13.3</ecNumber>
    </recommendedName>
</protein>